<comment type="caution">
    <text evidence="1">The sequence shown here is derived from an EMBL/GenBank/DDBJ whole genome shotgun (WGS) entry which is preliminary data.</text>
</comment>
<protein>
    <submittedName>
        <fullName evidence="1">Uncharacterized protein</fullName>
    </submittedName>
</protein>
<sequence length="60" mass="6471">MQPNFIIIILSATTQGLALPTEQHQLVRRQQGIGNDVGGLFKGIMQIVMSSIKLGMGGMM</sequence>
<proteinExistence type="predicted"/>
<evidence type="ECO:0000313" key="2">
    <source>
        <dbReference type="Proteomes" id="UP001165960"/>
    </source>
</evidence>
<accession>A0ACC2TY44</accession>
<evidence type="ECO:0000313" key="1">
    <source>
        <dbReference type="EMBL" id="KAJ9079689.1"/>
    </source>
</evidence>
<keyword evidence="2" id="KW-1185">Reference proteome</keyword>
<name>A0ACC2TY44_9FUNG</name>
<dbReference type="EMBL" id="QTSX02001671">
    <property type="protein sequence ID" value="KAJ9079689.1"/>
    <property type="molecule type" value="Genomic_DNA"/>
</dbReference>
<organism evidence="1 2">
    <name type="scientific">Entomophthora muscae</name>
    <dbReference type="NCBI Taxonomy" id="34485"/>
    <lineage>
        <taxon>Eukaryota</taxon>
        <taxon>Fungi</taxon>
        <taxon>Fungi incertae sedis</taxon>
        <taxon>Zoopagomycota</taxon>
        <taxon>Entomophthoromycotina</taxon>
        <taxon>Entomophthoromycetes</taxon>
        <taxon>Entomophthorales</taxon>
        <taxon>Entomophthoraceae</taxon>
        <taxon>Entomophthora</taxon>
    </lineage>
</organism>
<gene>
    <name evidence="1" type="ORF">DSO57_1032866</name>
</gene>
<reference evidence="1" key="1">
    <citation type="submission" date="2022-04" db="EMBL/GenBank/DDBJ databases">
        <title>Genome of the entomopathogenic fungus Entomophthora muscae.</title>
        <authorList>
            <person name="Elya C."/>
            <person name="Lovett B.R."/>
            <person name="Lee E."/>
            <person name="Macias A.M."/>
            <person name="Hajek A.E."/>
            <person name="De Bivort B.L."/>
            <person name="Kasson M.T."/>
            <person name="De Fine Licht H.H."/>
            <person name="Stajich J.E."/>
        </authorList>
    </citation>
    <scope>NUCLEOTIDE SEQUENCE</scope>
    <source>
        <strain evidence="1">Berkeley</strain>
    </source>
</reference>
<dbReference type="Proteomes" id="UP001165960">
    <property type="component" value="Unassembled WGS sequence"/>
</dbReference>